<evidence type="ECO:0008006" key="5">
    <source>
        <dbReference type="Google" id="ProtNLM"/>
    </source>
</evidence>
<evidence type="ECO:0000256" key="1">
    <source>
        <dbReference type="SAM" id="MobiDB-lite"/>
    </source>
</evidence>
<feature type="transmembrane region" description="Helical" evidence="2">
    <location>
        <begin position="12"/>
        <end position="36"/>
    </location>
</feature>
<keyword evidence="4" id="KW-1185">Reference proteome</keyword>
<keyword evidence="2" id="KW-0812">Transmembrane</keyword>
<accession>A0A6L9Y0J5</accession>
<sequence length="480" mass="47547">MPTRRGIARESARAIAGVAGIGVAALAIAGATWLPLHGFTVTPPSSTVVPVPTAQERTCPGPLLTLASNSAAATGAAAFAPPTVVYGTNTGADVRTRSLKPVDDTQGESNGTPVTLTVPAPSASSAPPLVGAAQSQQAALEDFAGLAAASCDEARPDSWLVAGATTLGETSLVLLSNPSSVQATVDLSIYSETGTVTAPGATGIVVAPGTQRVIPLAGLAPSVAAPVVHVVSRGGRVVASLQQSDIVGIDPHGVELVGATAAPAAHQVIPGMVIRSLAAIQSAQGGEGYGSDLPAVRVFVPGTQAATVRVGALGEKGTAMGNSYSATVKPGIVTEIPLDHLSDGNYTVTIDSTQPIVAAARTSTVSGKAFDFGWFVATEQADDSFVAAVPPGPGAVLHFANSGEDGPTVTVKVAVKGATKTLAVPSGGSAGLTILQPGTYTVTGAKGLYVSTSLIGKGLVSSFPVSPPSPLASPIEVYPK</sequence>
<protein>
    <recommendedName>
        <fullName evidence="5">Large extracellular alpha-helical protein</fullName>
    </recommendedName>
</protein>
<dbReference type="AlphaFoldDB" id="A0A6L9Y0J5"/>
<gene>
    <name evidence="3" type="ORF">G3T36_14310</name>
</gene>
<organism evidence="3 4">
    <name type="scientific">Leifsonia tongyongensis</name>
    <dbReference type="NCBI Taxonomy" id="1268043"/>
    <lineage>
        <taxon>Bacteria</taxon>
        <taxon>Bacillati</taxon>
        <taxon>Actinomycetota</taxon>
        <taxon>Actinomycetes</taxon>
        <taxon>Micrococcales</taxon>
        <taxon>Microbacteriaceae</taxon>
        <taxon>Leifsonia</taxon>
    </lineage>
</organism>
<evidence type="ECO:0000313" key="4">
    <source>
        <dbReference type="Proteomes" id="UP000474967"/>
    </source>
</evidence>
<evidence type="ECO:0000256" key="2">
    <source>
        <dbReference type="SAM" id="Phobius"/>
    </source>
</evidence>
<keyword evidence="2" id="KW-0472">Membrane</keyword>
<evidence type="ECO:0000313" key="3">
    <source>
        <dbReference type="EMBL" id="NEN07035.1"/>
    </source>
</evidence>
<comment type="caution">
    <text evidence="3">The sequence shown here is derived from an EMBL/GenBank/DDBJ whole genome shotgun (WGS) entry which is preliminary data.</text>
</comment>
<feature type="compositionally biased region" description="Low complexity" evidence="1">
    <location>
        <begin position="119"/>
        <end position="128"/>
    </location>
</feature>
<proteinExistence type="predicted"/>
<dbReference type="InterPro" id="IPR043777">
    <property type="entry name" value="DUF5719"/>
</dbReference>
<keyword evidence="2" id="KW-1133">Transmembrane helix</keyword>
<feature type="region of interest" description="Disordered" evidence="1">
    <location>
        <begin position="100"/>
        <end position="128"/>
    </location>
</feature>
<dbReference type="Proteomes" id="UP000474967">
    <property type="component" value="Unassembled WGS sequence"/>
</dbReference>
<dbReference type="EMBL" id="JAAGWY010000003">
    <property type="protein sequence ID" value="NEN07035.1"/>
    <property type="molecule type" value="Genomic_DNA"/>
</dbReference>
<name>A0A6L9Y0J5_9MICO</name>
<reference evidence="3 4" key="1">
    <citation type="journal article" date="2014" name="J. Microbiol.">
        <title>Diaminobutyricibacter tongyongensis gen. nov., sp. nov. and Homoserinibacter gongjuensis gen. nov., sp. nov. belong to the family Microbacteriaceae.</title>
        <authorList>
            <person name="Kim S.J."/>
            <person name="Ahn J.H."/>
            <person name="Weon H.Y."/>
            <person name="Hamada M."/>
            <person name="Suzuki K."/>
            <person name="Kwon S.W."/>
        </authorList>
    </citation>
    <scope>NUCLEOTIDE SEQUENCE [LARGE SCALE GENOMIC DNA]</scope>
    <source>
        <strain evidence="3 4">NBRC 108724</strain>
    </source>
</reference>
<dbReference type="RefSeq" id="WP_163290496.1">
    <property type="nucleotide sequence ID" value="NZ_JAAGWY010000003.1"/>
</dbReference>
<dbReference type="Pfam" id="PF18986">
    <property type="entry name" value="DUF5719"/>
    <property type="match status" value="1"/>
</dbReference>